<keyword evidence="3" id="KW-0862">Zinc</keyword>
<dbReference type="EMBL" id="CAJOBA010009408">
    <property type="protein sequence ID" value="CAF3850532.1"/>
    <property type="molecule type" value="Genomic_DNA"/>
</dbReference>
<dbReference type="EMBL" id="CAJNOK010009391">
    <property type="protein sequence ID" value="CAF1088789.1"/>
    <property type="molecule type" value="Genomic_DNA"/>
</dbReference>
<dbReference type="InterPro" id="IPR013088">
    <property type="entry name" value="Znf_NHR/GATA"/>
</dbReference>
<evidence type="ECO:0000256" key="6">
    <source>
        <dbReference type="ARBA" id="ARBA00023163"/>
    </source>
</evidence>
<dbReference type="PROSITE" id="PS00031">
    <property type="entry name" value="NUCLEAR_REC_DBD_1"/>
    <property type="match status" value="1"/>
</dbReference>
<dbReference type="SUPFAM" id="SSF48508">
    <property type="entry name" value="Nuclear receptor ligand-binding domain"/>
    <property type="match status" value="2"/>
</dbReference>
<evidence type="ECO:0000259" key="9">
    <source>
        <dbReference type="PROSITE" id="PS51030"/>
    </source>
</evidence>
<keyword evidence="2" id="KW-0863">Zinc-finger</keyword>
<dbReference type="PANTHER" id="PTHR24082:SF283">
    <property type="entry name" value="NUCLEAR HORMONE RECEPTOR HR96"/>
    <property type="match status" value="1"/>
</dbReference>
<evidence type="ECO:0000256" key="2">
    <source>
        <dbReference type="ARBA" id="ARBA00022771"/>
    </source>
</evidence>
<keyword evidence="5" id="KW-0238">DNA-binding</keyword>
<dbReference type="InterPro" id="IPR035500">
    <property type="entry name" value="NHR-like_dom_sf"/>
</dbReference>
<evidence type="ECO:0000256" key="3">
    <source>
        <dbReference type="ARBA" id="ARBA00022833"/>
    </source>
</evidence>
<dbReference type="GO" id="GO:0030154">
    <property type="term" value="P:cell differentiation"/>
    <property type="evidence" value="ECO:0007669"/>
    <property type="project" value="TreeGrafter"/>
</dbReference>
<dbReference type="Pfam" id="PF00105">
    <property type="entry name" value="zf-C4"/>
    <property type="match status" value="1"/>
</dbReference>
<dbReference type="InterPro" id="IPR001628">
    <property type="entry name" value="Znf_hrmn_rcpt"/>
</dbReference>
<dbReference type="GO" id="GO:0000978">
    <property type="term" value="F:RNA polymerase II cis-regulatory region sequence-specific DNA binding"/>
    <property type="evidence" value="ECO:0007669"/>
    <property type="project" value="TreeGrafter"/>
</dbReference>
<dbReference type="GO" id="GO:0008270">
    <property type="term" value="F:zinc ion binding"/>
    <property type="evidence" value="ECO:0007669"/>
    <property type="project" value="UniProtKB-KW"/>
</dbReference>
<dbReference type="Gene3D" id="1.10.565.10">
    <property type="entry name" value="Retinoid X Receptor"/>
    <property type="match status" value="1"/>
</dbReference>
<dbReference type="Proteomes" id="UP000677228">
    <property type="component" value="Unassembled WGS sequence"/>
</dbReference>
<dbReference type="PRINTS" id="PR00047">
    <property type="entry name" value="STROIDFINGER"/>
</dbReference>
<keyword evidence="8" id="KW-0539">Nucleus</keyword>
<keyword evidence="7" id="KW-0675">Receptor</keyword>
<evidence type="ECO:0000256" key="7">
    <source>
        <dbReference type="ARBA" id="ARBA00023170"/>
    </source>
</evidence>
<gene>
    <name evidence="10" type="ORF">OVA965_LOCUS18711</name>
    <name evidence="11" type="ORF">TMI583_LOCUS18723</name>
</gene>
<dbReference type="Proteomes" id="UP000682733">
    <property type="component" value="Unassembled WGS sequence"/>
</dbReference>
<dbReference type="InterPro" id="IPR050234">
    <property type="entry name" value="Nuclear_hormone_rcpt_NR1"/>
</dbReference>
<dbReference type="GO" id="GO:0045944">
    <property type="term" value="P:positive regulation of transcription by RNA polymerase II"/>
    <property type="evidence" value="ECO:0007669"/>
    <property type="project" value="TreeGrafter"/>
</dbReference>
<evidence type="ECO:0000313" key="12">
    <source>
        <dbReference type="Proteomes" id="UP000677228"/>
    </source>
</evidence>
<feature type="domain" description="Nuclear receptor" evidence="9">
    <location>
        <begin position="29"/>
        <end position="105"/>
    </location>
</feature>
<dbReference type="Gene3D" id="3.30.50.10">
    <property type="entry name" value="Erythroid Transcription Factor GATA-1, subunit A"/>
    <property type="match status" value="1"/>
</dbReference>
<reference evidence="10" key="1">
    <citation type="submission" date="2021-02" db="EMBL/GenBank/DDBJ databases">
        <authorList>
            <person name="Nowell W R."/>
        </authorList>
    </citation>
    <scope>NUCLEOTIDE SEQUENCE</scope>
</reference>
<protein>
    <recommendedName>
        <fullName evidence="9">Nuclear receptor domain-containing protein</fullName>
    </recommendedName>
</protein>
<dbReference type="PROSITE" id="PS51030">
    <property type="entry name" value="NUCLEAR_REC_DBD_2"/>
    <property type="match status" value="1"/>
</dbReference>
<dbReference type="GO" id="GO:0000122">
    <property type="term" value="P:negative regulation of transcription by RNA polymerase II"/>
    <property type="evidence" value="ECO:0007669"/>
    <property type="project" value="TreeGrafter"/>
</dbReference>
<keyword evidence="1" id="KW-0479">Metal-binding</keyword>
<organism evidence="10 12">
    <name type="scientific">Didymodactylos carnosus</name>
    <dbReference type="NCBI Taxonomy" id="1234261"/>
    <lineage>
        <taxon>Eukaryota</taxon>
        <taxon>Metazoa</taxon>
        <taxon>Spiralia</taxon>
        <taxon>Gnathifera</taxon>
        <taxon>Rotifera</taxon>
        <taxon>Eurotatoria</taxon>
        <taxon>Bdelloidea</taxon>
        <taxon>Philodinida</taxon>
        <taxon>Philodinidae</taxon>
        <taxon>Didymodactylos</taxon>
    </lineage>
</organism>
<accession>A0A8S2E0H4</accession>
<name>A0A8S2E0H4_9BILA</name>
<dbReference type="GO" id="GO:0004879">
    <property type="term" value="F:nuclear receptor activity"/>
    <property type="evidence" value="ECO:0007669"/>
    <property type="project" value="TreeGrafter"/>
</dbReference>
<evidence type="ECO:0000256" key="5">
    <source>
        <dbReference type="ARBA" id="ARBA00023125"/>
    </source>
</evidence>
<sequence>MLFFSNKHQSFQSTKIIQSEEIQVPIKKHLKCYVCGAKAYGFNFDQITCESCKAFFRRNGNRNINELKCRFSDSCDVNLETRRHCTYCRLKKCFSVGMKKQWIRTEDEKLKKRRQIENNRRIKQQKATQLISSINLLHDDTSKLSMDEWTLLNNITYSYDQRACMSTIATLTLSSSLITVIKFPVHGYVNWKLNVMTDLLAYFKLIPEFQQLSLDDQVLLTKLNLRIILPMNYCLIHSVIKQSSYIQTIILISDIDSNIIRSSTAIAQTFNSFIQDPLIMKLMLIILLFTTNLLTLDTTISFELIQLNYIQHVQLYYTQLLWTYLTYKFGEYDAQVLLMKLTFKCLKMQYNVCEIYDFIRKNVDSDRVQPLVKCITHL</sequence>
<evidence type="ECO:0000256" key="8">
    <source>
        <dbReference type="ARBA" id="ARBA00023242"/>
    </source>
</evidence>
<keyword evidence="6" id="KW-0804">Transcription</keyword>
<comment type="caution">
    <text evidence="10">The sequence shown here is derived from an EMBL/GenBank/DDBJ whole genome shotgun (WGS) entry which is preliminary data.</text>
</comment>
<evidence type="ECO:0000313" key="11">
    <source>
        <dbReference type="EMBL" id="CAF3850532.1"/>
    </source>
</evidence>
<keyword evidence="4" id="KW-0805">Transcription regulation</keyword>
<evidence type="ECO:0000313" key="10">
    <source>
        <dbReference type="EMBL" id="CAF1088789.1"/>
    </source>
</evidence>
<dbReference type="SMART" id="SM00399">
    <property type="entry name" value="ZnF_C4"/>
    <property type="match status" value="1"/>
</dbReference>
<evidence type="ECO:0000256" key="1">
    <source>
        <dbReference type="ARBA" id="ARBA00022723"/>
    </source>
</evidence>
<evidence type="ECO:0000256" key="4">
    <source>
        <dbReference type="ARBA" id="ARBA00023015"/>
    </source>
</evidence>
<dbReference type="SUPFAM" id="SSF57716">
    <property type="entry name" value="Glucocorticoid receptor-like (DNA-binding domain)"/>
    <property type="match status" value="1"/>
</dbReference>
<dbReference type="PANTHER" id="PTHR24082">
    <property type="entry name" value="NUCLEAR HORMONE RECEPTOR"/>
    <property type="match status" value="1"/>
</dbReference>
<proteinExistence type="predicted"/>
<dbReference type="AlphaFoldDB" id="A0A8S2E0H4"/>